<dbReference type="Gene3D" id="1.25.40.10">
    <property type="entry name" value="Tetratricopeptide repeat domain"/>
    <property type="match status" value="4"/>
</dbReference>
<dbReference type="Pfam" id="PF20431">
    <property type="entry name" value="E_motif"/>
    <property type="match status" value="1"/>
</dbReference>
<protein>
    <submittedName>
        <fullName evidence="4">Uncharacterized protein</fullName>
    </submittedName>
</protein>
<dbReference type="FunFam" id="1.25.40.10:FF:000381">
    <property type="entry name" value="Pentatricopeptide repeat-containing protein"/>
    <property type="match status" value="1"/>
</dbReference>
<name>A0A498JS11_MALDO</name>
<feature type="repeat" description="PPR" evidence="3">
    <location>
        <begin position="194"/>
        <end position="228"/>
    </location>
</feature>
<proteinExistence type="inferred from homology"/>
<evidence type="ECO:0000313" key="5">
    <source>
        <dbReference type="Proteomes" id="UP000290289"/>
    </source>
</evidence>
<dbReference type="InterPro" id="IPR011990">
    <property type="entry name" value="TPR-like_helical_dom_sf"/>
</dbReference>
<keyword evidence="5" id="KW-1185">Reference proteome</keyword>
<reference evidence="4 5" key="1">
    <citation type="submission" date="2018-10" db="EMBL/GenBank/DDBJ databases">
        <title>A high-quality apple genome assembly.</title>
        <authorList>
            <person name="Hu J."/>
        </authorList>
    </citation>
    <scope>NUCLEOTIDE SEQUENCE [LARGE SCALE GENOMIC DNA]</scope>
    <source>
        <strain evidence="5">cv. HFTH1</strain>
        <tissue evidence="4">Young leaf</tissue>
    </source>
</reference>
<comment type="similarity">
    <text evidence="1">Belongs to the PPR family. PCMP-H subfamily.</text>
</comment>
<dbReference type="FunFam" id="1.25.40.10:FF:000196">
    <property type="entry name" value="Pentatricopeptide repeat-containing protein At4g14850"/>
    <property type="match status" value="1"/>
</dbReference>
<dbReference type="EMBL" id="RDQH01000331">
    <property type="protein sequence ID" value="RXH98558.1"/>
    <property type="molecule type" value="Genomic_DNA"/>
</dbReference>
<evidence type="ECO:0000256" key="2">
    <source>
        <dbReference type="ARBA" id="ARBA00022737"/>
    </source>
</evidence>
<dbReference type="Pfam" id="PF13041">
    <property type="entry name" value="PPR_2"/>
    <property type="match status" value="2"/>
</dbReference>
<keyword evidence="2" id="KW-0677">Repeat</keyword>
<feature type="repeat" description="PPR" evidence="3">
    <location>
        <begin position="93"/>
        <end position="127"/>
    </location>
</feature>
<dbReference type="PROSITE" id="PS51375">
    <property type="entry name" value="PPR"/>
    <property type="match status" value="6"/>
</dbReference>
<dbReference type="InterPro" id="IPR046848">
    <property type="entry name" value="E_motif"/>
</dbReference>
<dbReference type="GO" id="GO:0009451">
    <property type="term" value="P:RNA modification"/>
    <property type="evidence" value="ECO:0007669"/>
    <property type="project" value="InterPro"/>
</dbReference>
<dbReference type="FunFam" id="1.25.40.10:FF:001093">
    <property type="entry name" value="Pentatricopeptide repeat-containing protein At2g34400"/>
    <property type="match status" value="1"/>
</dbReference>
<dbReference type="Proteomes" id="UP000290289">
    <property type="component" value="Chromosome 5"/>
</dbReference>
<organism evidence="4 5">
    <name type="scientific">Malus domestica</name>
    <name type="common">Apple</name>
    <name type="synonym">Pyrus malus</name>
    <dbReference type="NCBI Taxonomy" id="3750"/>
    <lineage>
        <taxon>Eukaryota</taxon>
        <taxon>Viridiplantae</taxon>
        <taxon>Streptophyta</taxon>
        <taxon>Embryophyta</taxon>
        <taxon>Tracheophyta</taxon>
        <taxon>Spermatophyta</taxon>
        <taxon>Magnoliopsida</taxon>
        <taxon>eudicotyledons</taxon>
        <taxon>Gunneridae</taxon>
        <taxon>Pentapetalae</taxon>
        <taxon>rosids</taxon>
        <taxon>fabids</taxon>
        <taxon>Rosales</taxon>
        <taxon>Rosaceae</taxon>
        <taxon>Amygdaloideae</taxon>
        <taxon>Maleae</taxon>
        <taxon>Malus</taxon>
    </lineage>
</organism>
<evidence type="ECO:0000313" key="4">
    <source>
        <dbReference type="EMBL" id="RXH98558.1"/>
    </source>
</evidence>
<comment type="caution">
    <text evidence="4">The sequence shown here is derived from an EMBL/GenBank/DDBJ whole genome shotgun (WGS) entry which is preliminary data.</text>
</comment>
<feature type="repeat" description="PPR" evidence="3">
    <location>
        <begin position="366"/>
        <end position="396"/>
    </location>
</feature>
<feature type="repeat" description="PPR" evidence="3">
    <location>
        <begin position="397"/>
        <end position="431"/>
    </location>
</feature>
<dbReference type="InterPro" id="IPR046960">
    <property type="entry name" value="PPR_At4g14850-like_plant"/>
</dbReference>
<feature type="repeat" description="PPR" evidence="3">
    <location>
        <begin position="163"/>
        <end position="193"/>
    </location>
</feature>
<feature type="repeat" description="PPR" evidence="3">
    <location>
        <begin position="264"/>
        <end position="298"/>
    </location>
</feature>
<dbReference type="AlphaFoldDB" id="A0A498JS11"/>
<dbReference type="InterPro" id="IPR002885">
    <property type="entry name" value="PPR_rpt"/>
</dbReference>
<dbReference type="GO" id="GO:0003723">
    <property type="term" value="F:RNA binding"/>
    <property type="evidence" value="ECO:0007669"/>
    <property type="project" value="InterPro"/>
</dbReference>
<dbReference type="PANTHER" id="PTHR47926:SF417">
    <property type="entry name" value="PENTACOTRIPEPTIDE-REPEAT REGION OF PRORP DOMAIN-CONTAINING PROTEIN"/>
    <property type="match status" value="1"/>
</dbReference>
<sequence length="710" mass="79373">MMQALCKRGQLQQALRLLSNPTQINSYYSLYMNILQLCIDERAERAGLLVHSHVITNGFGSNLNLYTKLIIFYCNFGRMVSARNVFDRMRERNVVSWTAMISGYVKGGCYKDGLMVFLSMRQAGFRANQFGYGSALRACTGLRCLEVGQQIQGCIVKGRFAENLFVQSALVDFYSKCGKIEDARYLFEEMKVRDLVSWNAMIGGYGVQGFADDSLRMFHSMMKEGMIPDCFSFVSVLRALTGDSGSMKVSQIHGFIMQLDFGSHEAISGSLINAYAKCGRVKRAHQIYKSMIKKDIISCTALISGYAREGNYSRDVLALLKEVNLMRMALDGMILCSMLNICANISSLILGRQIHVLTFKHQPCHDVAVGNALVDMYAKCGEIEDANHAFDEMKEKNVISWTSLISGYGRNGLGHKAIALYKMMEYEGLEPNDITFLSLLFACSHAGLTVEGWECFNTMLKKYNILPRVEHFSCMVDLYARAGLLDEAYKLMCDMNIKPNSSLWGAILGGCSVHGNSSLGEVAAMHLRDMDPKNSVNFVVLGSIYAASGAWDNALETRNLIERRSLKKEPAQSVLVSTTNKTCHFAFGKYLTGIEESLGRYGQSGDSPIGWLPQFAFLGLVLTSTAAVKREHNSNELDNKEGRFLVGRLRRVVQPPNVVRNHYLSQTNRRRRGSKRGFLSEKHKAALLSMLLTKGWQVKLQGENAAFFFT</sequence>
<dbReference type="Pfam" id="PF01535">
    <property type="entry name" value="PPR"/>
    <property type="match status" value="5"/>
</dbReference>
<dbReference type="PANTHER" id="PTHR47926">
    <property type="entry name" value="PENTATRICOPEPTIDE REPEAT-CONTAINING PROTEIN"/>
    <property type="match status" value="1"/>
</dbReference>
<evidence type="ECO:0000256" key="1">
    <source>
        <dbReference type="ARBA" id="ARBA00006643"/>
    </source>
</evidence>
<dbReference type="NCBIfam" id="TIGR00756">
    <property type="entry name" value="PPR"/>
    <property type="match status" value="7"/>
</dbReference>
<evidence type="ECO:0000256" key="3">
    <source>
        <dbReference type="PROSITE-ProRule" id="PRU00708"/>
    </source>
</evidence>
<gene>
    <name evidence="4" type="ORF">DVH24_010883</name>
</gene>
<accession>A0A498JS11</accession>